<keyword evidence="2" id="KW-0808">Transferase</keyword>
<dbReference type="CDD" id="cd04301">
    <property type="entry name" value="NAT_SF"/>
    <property type="match status" value="1"/>
</dbReference>
<gene>
    <name evidence="2" type="ORF">ETF27_06930</name>
</gene>
<dbReference type="Proteomes" id="UP000321612">
    <property type="component" value="Unassembled WGS sequence"/>
</dbReference>
<dbReference type="SUPFAM" id="SSF55729">
    <property type="entry name" value="Acyl-CoA N-acyltransferases (Nat)"/>
    <property type="match status" value="3"/>
</dbReference>
<dbReference type="InterPro" id="IPR024320">
    <property type="entry name" value="LPG_synthase_C"/>
</dbReference>
<dbReference type="EMBL" id="SDIK01000053">
    <property type="protein sequence ID" value="TXJ61590.1"/>
    <property type="molecule type" value="Genomic_DNA"/>
</dbReference>
<sequence>MIKFQDIKTTDRELIQSYTIRGERQNCDLSFVNIISWRFLYNTEVAEVDDFLIFRFYSGRHLAYMAPLWKGEWNETKQEAFTEMVNRMRQNSIASGHPFLMLGVCGNMVDIIEKAFPDTFIIKPDRDHADYIYTREKLANLAGKKLQSKRNHCNKFRKLYPNYEYSPLTKEMIPECLELQKEWRIISKHEENGENDYTDELRSMTRVFELWDELDVLGGAIRVDGKLIAFTFGGPINHNTFDVCVEKANANYEGAFSIINQEFVRHLPEQYTFINREEDLGIEGLRRAKLSYKPDVLLEKCTVMEKRPLAQFGEQDEITKATANLWRDTFHDREEFIRLYFSRVFRPEYNVVSQLDNKIVAALQTLPYQLKFHNTQVSISYISGVSVDKNYRKQGIGGNLMSQAHFRIYQQDFMFATLIPAEDWLYDWYERCGYTHNIVCTPPPTSIDEMSFEEFDQWQRKKTCVILHDKEGFDIIQEDRRLATPDELTAQHDRKNILGMIRVINAEKAFALYAKRHPEEERNYRVYNDSDIPMNNMYFKVKKGRVTHTNRPLPCPTALTINELADLILGDEGLEMNLMLN</sequence>
<dbReference type="Pfam" id="PF09924">
    <property type="entry name" value="LPG_synthase_C"/>
    <property type="match status" value="1"/>
</dbReference>
<dbReference type="InterPro" id="IPR016181">
    <property type="entry name" value="Acyl_CoA_acyltransferase"/>
</dbReference>
<dbReference type="PANTHER" id="PTHR41373">
    <property type="entry name" value="DUF2156 DOMAIN-CONTAINING PROTEIN"/>
    <property type="match status" value="1"/>
</dbReference>
<dbReference type="Gene3D" id="3.40.630.30">
    <property type="match status" value="2"/>
</dbReference>
<organism evidence="2 3">
    <name type="scientific">Prevotella brunnea</name>
    <dbReference type="NCBI Taxonomy" id="2508867"/>
    <lineage>
        <taxon>Bacteria</taxon>
        <taxon>Pseudomonadati</taxon>
        <taxon>Bacteroidota</taxon>
        <taxon>Bacteroidia</taxon>
        <taxon>Bacteroidales</taxon>
        <taxon>Prevotellaceae</taxon>
        <taxon>Prevotella</taxon>
    </lineage>
</organism>
<dbReference type="PROSITE" id="PS51186">
    <property type="entry name" value="GNAT"/>
    <property type="match status" value="1"/>
</dbReference>
<dbReference type="InterPro" id="IPR000182">
    <property type="entry name" value="GNAT_dom"/>
</dbReference>
<dbReference type="PANTHER" id="PTHR41373:SF1">
    <property type="entry name" value="PHOSPHATIDYLGLYCEROL LYSYLTRANSFERASE C-TERMINAL DOMAIN-CONTAINING PROTEIN"/>
    <property type="match status" value="1"/>
</dbReference>
<evidence type="ECO:0000313" key="3">
    <source>
        <dbReference type="Proteomes" id="UP000321612"/>
    </source>
</evidence>
<reference evidence="3" key="1">
    <citation type="submission" date="2019-05" db="EMBL/GenBank/DDBJ databases">
        <title>Prevotella brunnea sp. nov., isolated from a wound of a patient.</title>
        <authorList>
            <person name="Buhl M."/>
        </authorList>
    </citation>
    <scope>NUCLEOTIDE SEQUENCE [LARGE SCALE GENOMIC DNA]</scope>
    <source>
        <strain evidence="3">A2672</strain>
    </source>
</reference>
<accession>A0A5C8GHX8</accession>
<feature type="domain" description="N-acetyltransferase" evidence="1">
    <location>
        <begin position="304"/>
        <end position="459"/>
    </location>
</feature>
<dbReference type="AlphaFoldDB" id="A0A5C8GHX8"/>
<evidence type="ECO:0000313" key="2">
    <source>
        <dbReference type="EMBL" id="TXJ61590.1"/>
    </source>
</evidence>
<dbReference type="OrthoDB" id="9765580at2"/>
<dbReference type="RefSeq" id="WP_147785625.1">
    <property type="nucleotide sequence ID" value="NZ_SDIK01000053.1"/>
</dbReference>
<dbReference type="GO" id="GO:0016747">
    <property type="term" value="F:acyltransferase activity, transferring groups other than amino-acyl groups"/>
    <property type="evidence" value="ECO:0007669"/>
    <property type="project" value="InterPro"/>
</dbReference>
<protein>
    <submittedName>
        <fullName evidence="2">GNAT family N-acetyltransferase</fullName>
    </submittedName>
</protein>
<dbReference type="InterPro" id="IPR016732">
    <property type="entry name" value="UCP018688"/>
</dbReference>
<proteinExistence type="predicted"/>
<comment type="caution">
    <text evidence="2">The sequence shown here is derived from an EMBL/GenBank/DDBJ whole genome shotgun (WGS) entry which is preliminary data.</text>
</comment>
<keyword evidence="3" id="KW-1185">Reference proteome</keyword>
<dbReference type="Pfam" id="PF13527">
    <property type="entry name" value="Acetyltransf_9"/>
    <property type="match status" value="1"/>
</dbReference>
<evidence type="ECO:0000259" key="1">
    <source>
        <dbReference type="PROSITE" id="PS51186"/>
    </source>
</evidence>
<name>A0A5C8GHX8_9BACT</name>